<feature type="domain" description="DUF7755" evidence="2">
    <location>
        <begin position="95"/>
        <end position="197"/>
    </location>
</feature>
<reference evidence="3 4" key="1">
    <citation type="submission" date="2024-09" db="EMBL/GenBank/DDBJ databases">
        <title>Chromosome-scale assembly of Riccia fluitans.</title>
        <authorList>
            <person name="Paukszto L."/>
            <person name="Sawicki J."/>
            <person name="Karawczyk K."/>
            <person name="Piernik-Szablinska J."/>
            <person name="Szczecinska M."/>
            <person name="Mazdziarz M."/>
        </authorList>
    </citation>
    <scope>NUCLEOTIDE SEQUENCE [LARGE SCALE GENOMIC DNA]</scope>
    <source>
        <strain evidence="3">Rf_01</strain>
        <tissue evidence="3">Aerial parts of the thallus</tissue>
    </source>
</reference>
<proteinExistence type="predicted"/>
<evidence type="ECO:0000313" key="4">
    <source>
        <dbReference type="Proteomes" id="UP001605036"/>
    </source>
</evidence>
<dbReference type="PANTHER" id="PTHR36330:SF2">
    <property type="entry name" value="LIPASE_LIPOOXYGENASE, PLAT_LH2 FAMILY PROTEIN"/>
    <property type="match status" value="1"/>
</dbReference>
<name>A0ABD1ZK93_9MARC</name>
<keyword evidence="4" id="KW-1185">Reference proteome</keyword>
<organism evidence="3 4">
    <name type="scientific">Riccia fluitans</name>
    <dbReference type="NCBI Taxonomy" id="41844"/>
    <lineage>
        <taxon>Eukaryota</taxon>
        <taxon>Viridiplantae</taxon>
        <taxon>Streptophyta</taxon>
        <taxon>Embryophyta</taxon>
        <taxon>Marchantiophyta</taxon>
        <taxon>Marchantiopsida</taxon>
        <taxon>Marchantiidae</taxon>
        <taxon>Marchantiales</taxon>
        <taxon>Ricciaceae</taxon>
        <taxon>Riccia</taxon>
    </lineage>
</organism>
<dbReference type="Proteomes" id="UP001605036">
    <property type="component" value="Unassembled WGS sequence"/>
</dbReference>
<feature type="transmembrane region" description="Helical" evidence="1">
    <location>
        <begin position="309"/>
        <end position="330"/>
    </location>
</feature>
<evidence type="ECO:0000256" key="1">
    <source>
        <dbReference type="SAM" id="Phobius"/>
    </source>
</evidence>
<sequence>MKAITTFALGSIGIGVPELLPRRKHTLGSRGLSSVQSNPRCKRKLQRACARAGPPTRIHDASRGTFVQPQRLFPIEEGVSTSGRSPEKEVGGSSALYFLTLTTSQDDNSDISEPNVGIMVSLIGENGKAILKTVPPVDIANPSRFQTRFQAGSKDNDVFVATDLDRLAALWIAPEKGTWTPAQTRVIVLQWNKEFDKIDTGSRRDLNTLLELMSNILDQASTAASAKKWKGYVYLFDSNEKRLGVGDESLAAELKPSFIREYSDPASMREALLGSSIRSGKTPASSYLSREEIDQLRALSMKDYEALKLQFLGISSLLVGVGTAGFAFLGEDRLTESFAVGGLGGFLYLLLLQRFVDQLPGPDSVTTEEKTTKEEGQTTGFTGMARLPVSVALVAGIAVLVGRISNGGAVSSMTPQMLVAGIAGFLTSRVAVIVASLRAKSSSENDQQ</sequence>
<dbReference type="Pfam" id="PF24938">
    <property type="entry name" value="DUF7755"/>
    <property type="match status" value="1"/>
</dbReference>
<keyword evidence="1" id="KW-1133">Transmembrane helix</keyword>
<dbReference type="InterPro" id="IPR056657">
    <property type="entry name" value="DUF7755"/>
</dbReference>
<dbReference type="PANTHER" id="PTHR36330">
    <property type="entry name" value="LIPASE/LIPOOXYGENASE, PLAT/LH2 FAMILY PROTEIN"/>
    <property type="match status" value="1"/>
</dbReference>
<feature type="transmembrane region" description="Helical" evidence="1">
    <location>
        <begin position="337"/>
        <end position="356"/>
    </location>
</feature>
<feature type="transmembrane region" description="Helical" evidence="1">
    <location>
        <begin position="417"/>
        <end position="437"/>
    </location>
</feature>
<evidence type="ECO:0000259" key="2">
    <source>
        <dbReference type="Pfam" id="PF24938"/>
    </source>
</evidence>
<gene>
    <name evidence="3" type="ORF">R1flu_019454</name>
</gene>
<accession>A0ABD1ZK93</accession>
<feature type="transmembrane region" description="Helical" evidence="1">
    <location>
        <begin position="387"/>
        <end position="405"/>
    </location>
</feature>
<evidence type="ECO:0000313" key="3">
    <source>
        <dbReference type="EMBL" id="KAL2651326.1"/>
    </source>
</evidence>
<protein>
    <recommendedName>
        <fullName evidence="2">DUF7755 domain-containing protein</fullName>
    </recommendedName>
</protein>
<keyword evidence="1" id="KW-0472">Membrane</keyword>
<dbReference type="AlphaFoldDB" id="A0ABD1ZK93"/>
<comment type="caution">
    <text evidence="3">The sequence shown here is derived from an EMBL/GenBank/DDBJ whole genome shotgun (WGS) entry which is preliminary data.</text>
</comment>
<dbReference type="EMBL" id="JBHFFA010000001">
    <property type="protein sequence ID" value="KAL2651326.1"/>
    <property type="molecule type" value="Genomic_DNA"/>
</dbReference>
<keyword evidence="1" id="KW-0812">Transmembrane</keyword>